<reference evidence="2" key="1">
    <citation type="submission" date="2021-02" db="EMBL/GenBank/DDBJ databases">
        <title>Genome sequence Cadophora malorum strain M34.</title>
        <authorList>
            <person name="Stefanovic E."/>
            <person name="Vu D."/>
            <person name="Scully C."/>
            <person name="Dijksterhuis J."/>
            <person name="Roader J."/>
            <person name="Houbraken J."/>
        </authorList>
    </citation>
    <scope>NUCLEOTIDE SEQUENCE</scope>
    <source>
        <strain evidence="2">M34</strain>
    </source>
</reference>
<dbReference type="OrthoDB" id="3553547at2759"/>
<feature type="region of interest" description="Disordered" evidence="1">
    <location>
        <begin position="18"/>
        <end position="49"/>
    </location>
</feature>
<sequence length="526" mass="59762">MSKEMTVSTGYSGIRLLSTETASESGNAQRNLATRPSTTNFTDKSYPEATYAPPISSSVPVLQLPDLPLSTSTASPLSSKPNLAQTQEIQIMSARDLNLPQVLVGTENSVSPTQNVETFGDQSSRWTEVRRIRAVVWGLRSKVHEFRVDLKLKQDKKADADDRLFRFMVLKGFGATLDNVDLQKPAQETLEVLMRNCQEARDVYGPLEAECTSLENQLSRHEFNLTRLEEPFFLQVDEPRVFLSPEPSLAANQPLRDDSVLSVDEDFSDPEYHPLVSEYLSKLADLDLLHERRDELIDEQQSLEEEKQSRQRLGKTLDPDDQTWLDNSQIELGTLLNKIRLLDQDLEALKTKCLSKGLIDNSGEPTTFQTLESFSFKEEDELKSLEQTSEYVKYPILFPHPWSRKGPVETYEPDPDQTSDKITKRINEWILNYLRKSALAVNLLEGAYEGIGGKVYPEWQIEVLKVWFKDATISQGIYASSLITETNTSSHPQSDMTEENDSFRHYLHSIRHYYRPGSDVTEIGLS</sequence>
<comment type="caution">
    <text evidence="2">The sequence shown here is derived from an EMBL/GenBank/DDBJ whole genome shotgun (WGS) entry which is preliminary data.</text>
</comment>
<protein>
    <submittedName>
        <fullName evidence="2">Uncharacterized protein</fullName>
    </submittedName>
</protein>
<name>A0A8H7TLB7_9HELO</name>
<proteinExistence type="predicted"/>
<dbReference type="EMBL" id="JAFJYH010000076">
    <property type="protein sequence ID" value="KAG4420848.1"/>
    <property type="molecule type" value="Genomic_DNA"/>
</dbReference>
<evidence type="ECO:0000313" key="2">
    <source>
        <dbReference type="EMBL" id="KAG4420848.1"/>
    </source>
</evidence>
<accession>A0A8H7TLB7</accession>
<dbReference type="Proteomes" id="UP000664132">
    <property type="component" value="Unassembled WGS sequence"/>
</dbReference>
<organism evidence="2 3">
    <name type="scientific">Cadophora malorum</name>
    <dbReference type="NCBI Taxonomy" id="108018"/>
    <lineage>
        <taxon>Eukaryota</taxon>
        <taxon>Fungi</taxon>
        <taxon>Dikarya</taxon>
        <taxon>Ascomycota</taxon>
        <taxon>Pezizomycotina</taxon>
        <taxon>Leotiomycetes</taxon>
        <taxon>Helotiales</taxon>
        <taxon>Ploettnerulaceae</taxon>
        <taxon>Cadophora</taxon>
    </lineage>
</organism>
<evidence type="ECO:0000313" key="3">
    <source>
        <dbReference type="Proteomes" id="UP000664132"/>
    </source>
</evidence>
<dbReference type="AlphaFoldDB" id="A0A8H7TLB7"/>
<feature type="region of interest" description="Disordered" evidence="1">
    <location>
        <begin position="299"/>
        <end position="320"/>
    </location>
</feature>
<feature type="compositionally biased region" description="Polar residues" evidence="1">
    <location>
        <begin position="18"/>
        <end position="43"/>
    </location>
</feature>
<gene>
    <name evidence="2" type="ORF">IFR04_006030</name>
</gene>
<evidence type="ECO:0000256" key="1">
    <source>
        <dbReference type="SAM" id="MobiDB-lite"/>
    </source>
</evidence>
<keyword evidence="3" id="KW-1185">Reference proteome</keyword>